<gene>
    <name evidence="1" type="ORF">CFB84_37975</name>
</gene>
<dbReference type="EMBL" id="NKFA01000032">
    <property type="protein sequence ID" value="OXI33525.1"/>
    <property type="molecule type" value="Genomic_DNA"/>
</dbReference>
<dbReference type="Proteomes" id="UP000214600">
    <property type="component" value="Unassembled WGS sequence"/>
</dbReference>
<dbReference type="OrthoDB" id="8926609at2"/>
<organism evidence="1 2">
    <name type="scientific">Burkholderia aenigmatica</name>
    <dbReference type="NCBI Taxonomy" id="2015348"/>
    <lineage>
        <taxon>Bacteria</taxon>
        <taxon>Pseudomonadati</taxon>
        <taxon>Pseudomonadota</taxon>
        <taxon>Betaproteobacteria</taxon>
        <taxon>Burkholderiales</taxon>
        <taxon>Burkholderiaceae</taxon>
        <taxon>Burkholderia</taxon>
        <taxon>Burkholderia cepacia complex</taxon>
    </lineage>
</organism>
<accession>A0A228HUE4</accession>
<dbReference type="AlphaFoldDB" id="A0A228HUE4"/>
<reference evidence="2" key="1">
    <citation type="submission" date="2017-06" db="EMBL/GenBank/DDBJ databases">
        <authorList>
            <person name="LiPuma J."/>
            <person name="Spilker T."/>
        </authorList>
    </citation>
    <scope>NUCLEOTIDE SEQUENCE [LARGE SCALE GENOMIC DNA]</scope>
    <source>
        <strain evidence="2">AU17325</strain>
    </source>
</reference>
<name>A0A228HUE4_9BURK</name>
<evidence type="ECO:0000313" key="1">
    <source>
        <dbReference type="EMBL" id="OXI33525.1"/>
    </source>
</evidence>
<comment type="caution">
    <text evidence="1">The sequence shown here is derived from an EMBL/GenBank/DDBJ whole genome shotgun (WGS) entry which is preliminary data.</text>
</comment>
<sequence length="84" mass="9500">MSGHTTPLRGLIDKWMVSTPASPIRLTRPRLNFEKATPLRCVRAETLRETGVLAIVFFRHGDGSWNVFPPMLERPTMKALPAAW</sequence>
<evidence type="ECO:0000313" key="2">
    <source>
        <dbReference type="Proteomes" id="UP000214600"/>
    </source>
</evidence>
<proteinExistence type="predicted"/>
<reference evidence="1 2" key="2">
    <citation type="submission" date="2017-08" db="EMBL/GenBank/DDBJ databases">
        <title>WGS of novel Burkholderia cepaca complex species.</title>
        <authorList>
            <person name="Lipuma J."/>
            <person name="Spilker T."/>
        </authorList>
    </citation>
    <scope>NUCLEOTIDE SEQUENCE [LARGE SCALE GENOMIC DNA]</scope>
    <source>
        <strain evidence="1 2">AU17325</strain>
    </source>
</reference>
<protein>
    <submittedName>
        <fullName evidence="1">Uncharacterized protein</fullName>
    </submittedName>
</protein>